<dbReference type="SUPFAM" id="SSF54814">
    <property type="entry name" value="Prokaryotic type KH domain (KH-domain type II)"/>
    <property type="match status" value="1"/>
</dbReference>
<feature type="region of interest" description="G3" evidence="7">
    <location>
        <begin position="59"/>
        <end position="62"/>
    </location>
</feature>
<dbReference type="PANTHER" id="PTHR42698:SF1">
    <property type="entry name" value="GTPASE ERA, MITOCHONDRIAL"/>
    <property type="match status" value="1"/>
</dbReference>
<dbReference type="Proteomes" id="UP000244890">
    <property type="component" value="Chromosome"/>
</dbReference>
<evidence type="ECO:0000256" key="7">
    <source>
        <dbReference type="PROSITE-ProRule" id="PRU01050"/>
    </source>
</evidence>
<reference evidence="11 12" key="1">
    <citation type="submission" date="2017-06" db="EMBL/GenBank/DDBJ databases">
        <title>Complete genome of Helicobacter apodemus.</title>
        <authorList>
            <person name="Cho S."/>
        </authorList>
    </citation>
    <scope>NUCLEOTIDE SEQUENCE [LARGE SCALE GENOMIC DNA]</scope>
    <source>
        <strain evidence="12">SNUVETPUB-15-01</strain>
    </source>
</reference>
<keyword evidence="6" id="KW-0963">Cytoplasm</keyword>
<dbReference type="AlphaFoldDB" id="A0A2U8FBE4"/>
<accession>A0A2U8FBE4</accession>
<proteinExistence type="inferred from homology"/>
<keyword evidence="6" id="KW-0472">Membrane</keyword>
<evidence type="ECO:0000256" key="3">
    <source>
        <dbReference type="ARBA" id="ARBA00022741"/>
    </source>
</evidence>
<keyword evidence="5 6" id="KW-0342">GTP-binding</keyword>
<dbReference type="Pfam" id="PF07650">
    <property type="entry name" value="KH_2"/>
    <property type="match status" value="1"/>
</dbReference>
<feature type="binding site" evidence="6">
    <location>
        <begin position="12"/>
        <end position="19"/>
    </location>
    <ligand>
        <name>GTP</name>
        <dbReference type="ChEBI" id="CHEBI:37565"/>
    </ligand>
</feature>
<evidence type="ECO:0000259" key="9">
    <source>
        <dbReference type="PROSITE" id="PS50823"/>
    </source>
</evidence>
<evidence type="ECO:0000256" key="4">
    <source>
        <dbReference type="ARBA" id="ARBA00022884"/>
    </source>
</evidence>
<dbReference type="EMBL" id="CP021886">
    <property type="protein sequence ID" value="AWI33484.1"/>
    <property type="molecule type" value="Genomic_DNA"/>
</dbReference>
<dbReference type="InterPro" id="IPR005225">
    <property type="entry name" value="Small_GTP-bd"/>
</dbReference>
<dbReference type="OrthoDB" id="9805918at2"/>
<dbReference type="CDD" id="cd22534">
    <property type="entry name" value="KH-II_Era"/>
    <property type="match status" value="1"/>
</dbReference>
<keyword evidence="6" id="KW-0690">Ribosome biogenesis</keyword>
<evidence type="ECO:0000313" key="11">
    <source>
        <dbReference type="EMBL" id="AWI33484.1"/>
    </source>
</evidence>
<dbReference type="GO" id="GO:0000028">
    <property type="term" value="P:ribosomal small subunit assembly"/>
    <property type="evidence" value="ECO:0007669"/>
    <property type="project" value="TreeGrafter"/>
</dbReference>
<gene>
    <name evidence="6" type="primary">era</name>
    <name evidence="11" type="ORF">CDV25_00970</name>
</gene>
<feature type="domain" description="KH type-2" evidence="9">
    <location>
        <begin position="200"/>
        <end position="276"/>
    </location>
</feature>
<dbReference type="GO" id="GO:0043024">
    <property type="term" value="F:ribosomal small subunit binding"/>
    <property type="evidence" value="ECO:0007669"/>
    <property type="project" value="TreeGrafter"/>
</dbReference>
<dbReference type="KEGG" id="had:CDV25_00970"/>
<dbReference type="PROSITE" id="PS50823">
    <property type="entry name" value="KH_TYPE_2"/>
    <property type="match status" value="1"/>
</dbReference>
<dbReference type="GO" id="GO:0003924">
    <property type="term" value="F:GTPase activity"/>
    <property type="evidence" value="ECO:0007669"/>
    <property type="project" value="UniProtKB-UniRule"/>
</dbReference>
<evidence type="ECO:0000256" key="8">
    <source>
        <dbReference type="RuleBase" id="RU003761"/>
    </source>
</evidence>
<dbReference type="Gene3D" id="3.30.300.20">
    <property type="match status" value="1"/>
</dbReference>
<dbReference type="CDD" id="cd04163">
    <property type="entry name" value="Era"/>
    <property type="match status" value="1"/>
</dbReference>
<dbReference type="NCBIfam" id="TIGR00231">
    <property type="entry name" value="small_GTP"/>
    <property type="match status" value="1"/>
</dbReference>
<evidence type="ECO:0000313" key="12">
    <source>
        <dbReference type="Proteomes" id="UP000244890"/>
    </source>
</evidence>
<dbReference type="SUPFAM" id="SSF52540">
    <property type="entry name" value="P-loop containing nucleoside triphosphate hydrolases"/>
    <property type="match status" value="1"/>
</dbReference>
<organism evidence="11 12">
    <name type="scientific">Helicobacter apodemus</name>
    <dbReference type="NCBI Taxonomy" id="135569"/>
    <lineage>
        <taxon>Bacteria</taxon>
        <taxon>Pseudomonadati</taxon>
        <taxon>Campylobacterota</taxon>
        <taxon>Epsilonproteobacteria</taxon>
        <taxon>Campylobacterales</taxon>
        <taxon>Helicobacteraceae</taxon>
        <taxon>Helicobacter</taxon>
    </lineage>
</organism>
<evidence type="ECO:0000259" key="10">
    <source>
        <dbReference type="PROSITE" id="PS51713"/>
    </source>
</evidence>
<dbReference type="GO" id="GO:0005525">
    <property type="term" value="F:GTP binding"/>
    <property type="evidence" value="ECO:0007669"/>
    <property type="project" value="UniProtKB-UniRule"/>
</dbReference>
<feature type="domain" description="Era-type G" evidence="10">
    <location>
        <begin position="4"/>
        <end position="169"/>
    </location>
</feature>
<feature type="binding site" evidence="6">
    <location>
        <begin position="118"/>
        <end position="121"/>
    </location>
    <ligand>
        <name>GTP</name>
        <dbReference type="ChEBI" id="CHEBI:37565"/>
    </ligand>
</feature>
<comment type="subunit">
    <text evidence="6">Monomer.</text>
</comment>
<dbReference type="GO" id="GO:0005829">
    <property type="term" value="C:cytosol"/>
    <property type="evidence" value="ECO:0007669"/>
    <property type="project" value="TreeGrafter"/>
</dbReference>
<evidence type="ECO:0000256" key="6">
    <source>
        <dbReference type="HAMAP-Rule" id="MF_00367"/>
    </source>
</evidence>
<dbReference type="InterPro" id="IPR027417">
    <property type="entry name" value="P-loop_NTPase"/>
</dbReference>
<keyword evidence="4 6" id="KW-0694">RNA-binding</keyword>
<dbReference type="Gene3D" id="3.40.50.300">
    <property type="entry name" value="P-loop containing nucleotide triphosphate hydrolases"/>
    <property type="match status" value="1"/>
</dbReference>
<dbReference type="PROSITE" id="PS51713">
    <property type="entry name" value="G_ERA"/>
    <property type="match status" value="1"/>
</dbReference>
<dbReference type="GO" id="GO:0070181">
    <property type="term" value="F:small ribosomal subunit rRNA binding"/>
    <property type="evidence" value="ECO:0007669"/>
    <property type="project" value="UniProtKB-UniRule"/>
</dbReference>
<keyword evidence="6" id="KW-0699">rRNA-binding</keyword>
<dbReference type="InterPro" id="IPR004044">
    <property type="entry name" value="KH_dom_type_2"/>
</dbReference>
<dbReference type="InterPro" id="IPR005662">
    <property type="entry name" value="GTPase_Era-like"/>
</dbReference>
<dbReference type="NCBIfam" id="NF000908">
    <property type="entry name" value="PRK00089.1"/>
    <property type="match status" value="1"/>
</dbReference>
<dbReference type="HAMAP" id="MF_00367">
    <property type="entry name" value="GTPase_Era"/>
    <property type="match status" value="1"/>
</dbReference>
<dbReference type="InterPro" id="IPR015946">
    <property type="entry name" value="KH_dom-like_a/b"/>
</dbReference>
<feature type="region of interest" description="G5" evidence="7">
    <location>
        <begin position="148"/>
        <end position="150"/>
    </location>
</feature>
<evidence type="ECO:0000256" key="5">
    <source>
        <dbReference type="ARBA" id="ARBA00023134"/>
    </source>
</evidence>
<protein>
    <recommendedName>
        <fullName evidence="2 6">GTPase Era</fullName>
    </recommendedName>
</protein>
<dbReference type="GO" id="GO:0005886">
    <property type="term" value="C:plasma membrane"/>
    <property type="evidence" value="ECO:0007669"/>
    <property type="project" value="UniProtKB-SubCell"/>
</dbReference>
<keyword evidence="6" id="KW-1003">Cell membrane</keyword>
<feature type="region of interest" description="G4" evidence="7">
    <location>
        <begin position="118"/>
        <end position="121"/>
    </location>
</feature>
<dbReference type="InterPro" id="IPR009019">
    <property type="entry name" value="KH_sf_prok-type"/>
</dbReference>
<dbReference type="PANTHER" id="PTHR42698">
    <property type="entry name" value="GTPASE ERA"/>
    <property type="match status" value="1"/>
</dbReference>
<feature type="binding site" evidence="6">
    <location>
        <begin position="59"/>
        <end position="63"/>
    </location>
    <ligand>
        <name>GTP</name>
        <dbReference type="ChEBI" id="CHEBI:37565"/>
    </ligand>
</feature>
<dbReference type="NCBIfam" id="TIGR00436">
    <property type="entry name" value="era"/>
    <property type="match status" value="1"/>
</dbReference>
<name>A0A2U8FBE4_9HELI</name>
<evidence type="ECO:0000256" key="2">
    <source>
        <dbReference type="ARBA" id="ARBA00020484"/>
    </source>
</evidence>
<dbReference type="Pfam" id="PF01926">
    <property type="entry name" value="MMR_HSR1"/>
    <property type="match status" value="1"/>
</dbReference>
<comment type="function">
    <text evidence="6">An essential GTPase that binds both GDP and GTP, with rapid nucleotide exchange. Plays a role in 16S rRNA processing and 30S ribosomal subunit biogenesis and possibly also in cell cycle regulation and energy metabolism.</text>
</comment>
<comment type="similarity">
    <text evidence="1 6 7 8">Belongs to the TRAFAC class TrmE-Era-EngA-EngB-Septin-like GTPase superfamily. Era GTPase family.</text>
</comment>
<comment type="subcellular location">
    <subcellularLocation>
        <location evidence="6">Cytoplasm</location>
    </subcellularLocation>
    <subcellularLocation>
        <location evidence="6">Cell membrane</location>
        <topology evidence="6">Peripheral membrane protein</topology>
    </subcellularLocation>
</comment>
<keyword evidence="3 6" id="KW-0547">Nucleotide-binding</keyword>
<sequence>MDTKAGFIAVIGRPNAGKSTFLNTLLGEKLALVSHKVNATRKRMNLVFTKDDVQMIFVDTPGIDKQKKMLNAFMLKEAMKAMQDCDFLLFLSPIHDKINFYQEFLENIEDKPHMLLLTKVDTASKEEILKKIKAYEKYQDFYKALIPISSKDNGSLKKVIEVLATFMPKNPFYYDDAILSPNTTREIVKEMIRESCFNNLSDELPYESDVIVRTYQEKLNIDYIKAEIIVLKQSQKGVVIGKNATTLKRIGKEARGTIEKFLNKKIYLELIVKVVPNWNKQKDKLKKIGYNFEY</sequence>
<dbReference type="RefSeq" id="WP_108910381.1">
    <property type="nucleotide sequence ID" value="NZ_CP021886.1"/>
</dbReference>
<dbReference type="InterPro" id="IPR030388">
    <property type="entry name" value="G_ERA_dom"/>
</dbReference>
<feature type="region of interest" description="G1" evidence="7">
    <location>
        <begin position="12"/>
        <end position="19"/>
    </location>
</feature>
<evidence type="ECO:0000256" key="1">
    <source>
        <dbReference type="ARBA" id="ARBA00007921"/>
    </source>
</evidence>
<dbReference type="InterPro" id="IPR006073">
    <property type="entry name" value="GTP-bd"/>
</dbReference>
<feature type="region of interest" description="G2" evidence="7">
    <location>
        <begin position="38"/>
        <end position="42"/>
    </location>
</feature>